<feature type="transmembrane region" description="Helical" evidence="7">
    <location>
        <begin position="180"/>
        <end position="203"/>
    </location>
</feature>
<dbReference type="Pfam" id="PF00083">
    <property type="entry name" value="Sugar_tr"/>
    <property type="match status" value="2"/>
</dbReference>
<dbReference type="AlphaFoldDB" id="A0A914C3C6"/>
<dbReference type="PROSITE" id="PS50850">
    <property type="entry name" value="MFS"/>
    <property type="match status" value="1"/>
</dbReference>
<dbReference type="InterPro" id="IPR050814">
    <property type="entry name" value="Myo-inositol_Transporter"/>
</dbReference>
<dbReference type="InterPro" id="IPR005828">
    <property type="entry name" value="MFS_sugar_transport-like"/>
</dbReference>
<evidence type="ECO:0000313" key="9">
    <source>
        <dbReference type="Proteomes" id="UP000887540"/>
    </source>
</evidence>
<evidence type="ECO:0000256" key="4">
    <source>
        <dbReference type="ARBA" id="ARBA00022692"/>
    </source>
</evidence>
<protein>
    <submittedName>
        <fullName evidence="10">Major facilitator superfamily (MFS) profile domain-containing protein</fullName>
    </submittedName>
</protein>
<feature type="domain" description="Major facilitator superfamily (MFS) profile" evidence="8">
    <location>
        <begin position="30"/>
        <end position="401"/>
    </location>
</feature>
<feature type="transmembrane region" description="Helical" evidence="7">
    <location>
        <begin position="308"/>
        <end position="328"/>
    </location>
</feature>
<accession>A0A914C3C6</accession>
<proteinExistence type="inferred from homology"/>
<feature type="transmembrane region" description="Helical" evidence="7">
    <location>
        <begin position="99"/>
        <end position="118"/>
    </location>
</feature>
<organism evidence="9 10">
    <name type="scientific">Acrobeloides nanus</name>
    <dbReference type="NCBI Taxonomy" id="290746"/>
    <lineage>
        <taxon>Eukaryota</taxon>
        <taxon>Metazoa</taxon>
        <taxon>Ecdysozoa</taxon>
        <taxon>Nematoda</taxon>
        <taxon>Chromadorea</taxon>
        <taxon>Rhabditida</taxon>
        <taxon>Tylenchina</taxon>
        <taxon>Cephalobomorpha</taxon>
        <taxon>Cephaloboidea</taxon>
        <taxon>Cephalobidae</taxon>
        <taxon>Acrobeloides</taxon>
    </lineage>
</organism>
<dbReference type="Proteomes" id="UP000887540">
    <property type="component" value="Unplaced"/>
</dbReference>
<evidence type="ECO:0000256" key="3">
    <source>
        <dbReference type="ARBA" id="ARBA00022448"/>
    </source>
</evidence>
<feature type="transmembrane region" description="Helical" evidence="7">
    <location>
        <begin position="348"/>
        <end position="369"/>
    </location>
</feature>
<dbReference type="Gene3D" id="1.20.1250.20">
    <property type="entry name" value="MFS general substrate transporter like domains"/>
    <property type="match status" value="2"/>
</dbReference>
<dbReference type="PANTHER" id="PTHR48020:SF12">
    <property type="entry name" value="PROTON MYO-INOSITOL COTRANSPORTER"/>
    <property type="match status" value="1"/>
</dbReference>
<dbReference type="PRINTS" id="PR00171">
    <property type="entry name" value="SUGRTRNSPORT"/>
</dbReference>
<evidence type="ECO:0000256" key="2">
    <source>
        <dbReference type="ARBA" id="ARBA00010992"/>
    </source>
</evidence>
<feature type="transmembrane region" description="Helical" evidence="7">
    <location>
        <begin position="151"/>
        <end position="168"/>
    </location>
</feature>
<evidence type="ECO:0000313" key="10">
    <source>
        <dbReference type="WBParaSite" id="ACRNAN_Path_196.g693.t1"/>
    </source>
</evidence>
<keyword evidence="9" id="KW-1185">Reference proteome</keyword>
<feature type="transmembrane region" description="Helical" evidence="7">
    <location>
        <begin position="67"/>
        <end position="87"/>
    </location>
</feature>
<name>A0A914C3C6_9BILA</name>
<sequence>MVQVVTVVSASGIDRRPKHKPELGWFVYLLAGTAVIGGFLFGYDTGVVSAAMLYVPKNNGMTPMSDFWKELVVSITPGFASIGALFGSAAGDHFGRRKVILLASSLFAIGAIVCGIAFDKMILLLGRILIGVGLGFASMIVPIYVGEASPAYIRGILVTGALLVFTIIPLKLVERLGRRILLIASDAGVLLSLVLMGGAFLMINRDSADVSHIESNDYNLSLINSSATNFAHCNSYSNCDLCVTDERCGFCAESGFQRISGYCLPIDPDNSDKQSLTGYCVTNQDSNGWHIHNGTKYEWADVYCHTRFTAIPIILMVVYLAFFSSGFAPMPWVLNAEFYPLWARSTCVAISTFTNWSLNLLISLTFLSLSESATKFGAFFIYAGLTFIGLIVFIIFVPETKGCSIDEVEILFMTEKDRQKIREEMKRPHLEPGNMYDTEMKEF</sequence>
<dbReference type="InterPro" id="IPR005829">
    <property type="entry name" value="Sugar_transporter_CS"/>
</dbReference>
<dbReference type="PROSITE" id="PS00217">
    <property type="entry name" value="SUGAR_TRANSPORT_2"/>
    <property type="match status" value="1"/>
</dbReference>
<evidence type="ECO:0000256" key="6">
    <source>
        <dbReference type="ARBA" id="ARBA00023136"/>
    </source>
</evidence>
<reference evidence="10" key="1">
    <citation type="submission" date="2022-11" db="UniProtKB">
        <authorList>
            <consortium name="WormBaseParasite"/>
        </authorList>
    </citation>
    <scope>IDENTIFICATION</scope>
</reference>
<evidence type="ECO:0000256" key="7">
    <source>
        <dbReference type="SAM" id="Phobius"/>
    </source>
</evidence>
<comment type="similarity">
    <text evidence="2">Belongs to the major facilitator superfamily. Sugar transporter (TC 2.A.1.1) family.</text>
</comment>
<dbReference type="InterPro" id="IPR020846">
    <property type="entry name" value="MFS_dom"/>
</dbReference>
<comment type="subcellular location">
    <subcellularLocation>
        <location evidence="1">Membrane</location>
        <topology evidence="1">Multi-pass membrane protein</topology>
    </subcellularLocation>
</comment>
<dbReference type="GO" id="GO:0005366">
    <property type="term" value="F:myo-inositol:proton symporter activity"/>
    <property type="evidence" value="ECO:0007669"/>
    <property type="project" value="TreeGrafter"/>
</dbReference>
<dbReference type="FunFam" id="1.20.1250.20:FF:000387">
    <property type="entry name" value="H(+) MyoInositol coTransporter"/>
    <property type="match status" value="1"/>
</dbReference>
<evidence type="ECO:0000256" key="1">
    <source>
        <dbReference type="ARBA" id="ARBA00004141"/>
    </source>
</evidence>
<dbReference type="WBParaSite" id="ACRNAN_Path_196.g693.t1">
    <property type="protein sequence ID" value="ACRNAN_Path_196.g693.t1"/>
    <property type="gene ID" value="ACRNAN_Path_196.g693"/>
</dbReference>
<evidence type="ECO:0000256" key="5">
    <source>
        <dbReference type="ARBA" id="ARBA00022989"/>
    </source>
</evidence>
<evidence type="ECO:0000259" key="8">
    <source>
        <dbReference type="PROSITE" id="PS50850"/>
    </source>
</evidence>
<dbReference type="SUPFAM" id="SSF103473">
    <property type="entry name" value="MFS general substrate transporter"/>
    <property type="match status" value="2"/>
</dbReference>
<keyword evidence="6 7" id="KW-0472">Membrane</keyword>
<dbReference type="InterPro" id="IPR003663">
    <property type="entry name" value="Sugar/inositol_transpt"/>
</dbReference>
<feature type="transmembrane region" description="Helical" evidence="7">
    <location>
        <begin position="25"/>
        <end position="55"/>
    </location>
</feature>
<feature type="transmembrane region" description="Helical" evidence="7">
    <location>
        <begin position="376"/>
        <end position="397"/>
    </location>
</feature>
<dbReference type="InterPro" id="IPR036259">
    <property type="entry name" value="MFS_trans_sf"/>
</dbReference>
<dbReference type="PANTHER" id="PTHR48020">
    <property type="entry name" value="PROTON MYO-INOSITOL COTRANSPORTER"/>
    <property type="match status" value="1"/>
</dbReference>
<keyword evidence="3" id="KW-0813">Transport</keyword>
<keyword evidence="4 7" id="KW-0812">Transmembrane</keyword>
<dbReference type="GO" id="GO:0016324">
    <property type="term" value="C:apical plasma membrane"/>
    <property type="evidence" value="ECO:0007669"/>
    <property type="project" value="TreeGrafter"/>
</dbReference>
<keyword evidence="5 7" id="KW-1133">Transmembrane helix</keyword>
<feature type="transmembrane region" description="Helical" evidence="7">
    <location>
        <begin position="124"/>
        <end position="144"/>
    </location>
</feature>